<sequence>MEMENTTKIVLAWELFEQRVPNTHIAQRLNKNRETIGIWISKIKEIGLGAFLEDYVNAKKGTRAPRKADGLIKKYVWSIREREFDCCGQKIRYFLKLEHNIDLSVTKIYDILAEKYEIKSKWCKNIKRGELPNAVKPREVIQMDTVDFGDIFAFTAVDIFSKEADVILKPSLTALDGYFFLKTTMPRRFNGFSKLIQTDGGSEFEAEFKDNVLSFTDIHRIARPYKKNEQSFIETFNKTVRKECLGWVRYSQSDLPKLTLVVEQFLNRYHYHRPHISLGMKPPLSN</sequence>
<name>A0A0G1HG19_UNCKA</name>
<feature type="domain" description="Integrase catalytic" evidence="1">
    <location>
        <begin position="128"/>
        <end position="286"/>
    </location>
</feature>
<dbReference type="InterPro" id="IPR009057">
    <property type="entry name" value="Homeodomain-like_sf"/>
</dbReference>
<dbReference type="InterPro" id="IPR036397">
    <property type="entry name" value="RNaseH_sf"/>
</dbReference>
<evidence type="ECO:0000259" key="1">
    <source>
        <dbReference type="PROSITE" id="PS50994"/>
    </source>
</evidence>
<dbReference type="GO" id="GO:0015074">
    <property type="term" value="P:DNA integration"/>
    <property type="evidence" value="ECO:0007669"/>
    <property type="project" value="InterPro"/>
</dbReference>
<gene>
    <name evidence="2" type="ORF">UW36_C0005G0037</name>
</gene>
<evidence type="ECO:0000313" key="2">
    <source>
        <dbReference type="EMBL" id="KKT45458.1"/>
    </source>
</evidence>
<organism evidence="2 3">
    <name type="scientific">candidate division WWE3 bacterium GW2011_GWA2_44_16</name>
    <dbReference type="NCBI Taxonomy" id="1619110"/>
    <lineage>
        <taxon>Bacteria</taxon>
        <taxon>Katanobacteria</taxon>
    </lineage>
</organism>
<dbReference type="Proteomes" id="UP000034128">
    <property type="component" value="Unassembled WGS sequence"/>
</dbReference>
<dbReference type="GO" id="GO:0003676">
    <property type="term" value="F:nucleic acid binding"/>
    <property type="evidence" value="ECO:0007669"/>
    <property type="project" value="InterPro"/>
</dbReference>
<dbReference type="Gene3D" id="3.30.420.10">
    <property type="entry name" value="Ribonuclease H-like superfamily/Ribonuclease H"/>
    <property type="match status" value="1"/>
</dbReference>
<dbReference type="AlphaFoldDB" id="A0A0G1HG19"/>
<dbReference type="Pfam" id="PF13683">
    <property type="entry name" value="rve_3"/>
    <property type="match status" value="1"/>
</dbReference>
<evidence type="ECO:0000313" key="3">
    <source>
        <dbReference type="Proteomes" id="UP000034128"/>
    </source>
</evidence>
<dbReference type="EMBL" id="LCIA01000005">
    <property type="protein sequence ID" value="KKT45458.1"/>
    <property type="molecule type" value="Genomic_DNA"/>
</dbReference>
<dbReference type="STRING" id="1619110.UW36_C0005G0037"/>
<dbReference type="InterPro" id="IPR001584">
    <property type="entry name" value="Integrase_cat-core"/>
</dbReference>
<protein>
    <recommendedName>
        <fullName evidence="1">Integrase catalytic domain-containing protein</fullName>
    </recommendedName>
</protein>
<accession>A0A0G1HG19</accession>
<proteinExistence type="predicted"/>
<dbReference type="SUPFAM" id="SSF46689">
    <property type="entry name" value="Homeodomain-like"/>
    <property type="match status" value="1"/>
</dbReference>
<dbReference type="InterPro" id="IPR012337">
    <property type="entry name" value="RNaseH-like_sf"/>
</dbReference>
<reference evidence="2" key="1">
    <citation type="journal article" date="2015" name="Nature">
        <title>rRNA introns, odd ribosomes, and small enigmatic genomes across a large radiation of phyla.</title>
        <authorList>
            <person name="Brown C.T."/>
            <person name="Hug L.A."/>
            <person name="Thomas B.C."/>
            <person name="Sharon I."/>
            <person name="Castelle C.J."/>
            <person name="Singh A."/>
            <person name="Wilkins M.J."/>
            <person name="Williams K.H."/>
            <person name="Banfield J.F."/>
        </authorList>
    </citation>
    <scope>NUCLEOTIDE SEQUENCE [LARGE SCALE GENOMIC DNA]</scope>
</reference>
<dbReference type="SUPFAM" id="SSF53098">
    <property type="entry name" value="Ribonuclease H-like"/>
    <property type="match status" value="1"/>
</dbReference>
<comment type="caution">
    <text evidence="2">The sequence shown here is derived from an EMBL/GenBank/DDBJ whole genome shotgun (WGS) entry which is preliminary data.</text>
</comment>
<dbReference type="PROSITE" id="PS50994">
    <property type="entry name" value="INTEGRASE"/>
    <property type="match status" value="1"/>
</dbReference>